<comment type="catalytic activity">
    <reaction evidence="10">
        <text>Mg(2+)(in) = Mg(2+)(out)</text>
        <dbReference type="Rhea" id="RHEA:29827"/>
        <dbReference type="ChEBI" id="CHEBI:18420"/>
    </reaction>
</comment>
<dbReference type="GO" id="GO:0005886">
    <property type="term" value="C:plasma membrane"/>
    <property type="evidence" value="ECO:0007669"/>
    <property type="project" value="UniProtKB-SubCell"/>
</dbReference>
<dbReference type="NCBIfam" id="TIGR00383">
    <property type="entry name" value="corA"/>
    <property type="match status" value="1"/>
</dbReference>
<evidence type="ECO:0000256" key="1">
    <source>
        <dbReference type="ARBA" id="ARBA00004651"/>
    </source>
</evidence>
<evidence type="ECO:0000313" key="13">
    <source>
        <dbReference type="EMBL" id="MDR6892173.1"/>
    </source>
</evidence>
<accession>A0AAE3YE38</accession>
<name>A0AAE3YE38_9MICC</name>
<reference evidence="13" key="1">
    <citation type="submission" date="2023-07" db="EMBL/GenBank/DDBJ databases">
        <title>Sequencing the genomes of 1000 actinobacteria strains.</title>
        <authorList>
            <person name="Klenk H.-P."/>
        </authorList>
    </citation>
    <scope>NUCLEOTIDE SEQUENCE</scope>
    <source>
        <strain evidence="13">DSM 13988</strain>
    </source>
</reference>
<dbReference type="GO" id="GO:0015087">
    <property type="term" value="F:cobalt ion transmembrane transporter activity"/>
    <property type="evidence" value="ECO:0007669"/>
    <property type="project" value="UniProtKB-UniRule"/>
</dbReference>
<dbReference type="Pfam" id="PF01544">
    <property type="entry name" value="CorA"/>
    <property type="match status" value="1"/>
</dbReference>
<dbReference type="SUPFAM" id="SSF143865">
    <property type="entry name" value="CorA soluble domain-like"/>
    <property type="match status" value="1"/>
</dbReference>
<dbReference type="EMBL" id="JAVDUI010000001">
    <property type="protein sequence ID" value="MDR6892173.1"/>
    <property type="molecule type" value="Genomic_DNA"/>
</dbReference>
<evidence type="ECO:0000256" key="5">
    <source>
        <dbReference type="ARBA" id="ARBA00022692"/>
    </source>
</evidence>
<dbReference type="AlphaFoldDB" id="A0AAE3YE38"/>
<evidence type="ECO:0000256" key="12">
    <source>
        <dbReference type="RuleBase" id="RU362010"/>
    </source>
</evidence>
<gene>
    <name evidence="12" type="primary">corA</name>
    <name evidence="13" type="ORF">J2S35_001113</name>
</gene>
<comment type="subcellular location">
    <subcellularLocation>
        <location evidence="1">Cell membrane</location>
        <topology evidence="1">Multi-pass membrane protein</topology>
    </subcellularLocation>
    <subcellularLocation>
        <location evidence="12">Membrane</location>
        <topology evidence="12">Multi-pass membrane protein</topology>
    </subcellularLocation>
</comment>
<dbReference type="Proteomes" id="UP001247307">
    <property type="component" value="Unassembled WGS sequence"/>
</dbReference>
<dbReference type="GO" id="GO:0015095">
    <property type="term" value="F:magnesium ion transmembrane transporter activity"/>
    <property type="evidence" value="ECO:0007669"/>
    <property type="project" value="UniProtKB-UniRule"/>
</dbReference>
<dbReference type="InterPro" id="IPR045861">
    <property type="entry name" value="CorA_cytoplasmic_dom"/>
</dbReference>
<evidence type="ECO:0000256" key="7">
    <source>
        <dbReference type="ARBA" id="ARBA00022989"/>
    </source>
</evidence>
<dbReference type="FunFam" id="1.20.58.340:FF:000004">
    <property type="entry name" value="Magnesium transport protein CorA"/>
    <property type="match status" value="1"/>
</dbReference>
<dbReference type="PANTHER" id="PTHR46494:SF1">
    <property type="entry name" value="CORA FAMILY METAL ION TRANSPORTER (EUROFUNG)"/>
    <property type="match status" value="1"/>
</dbReference>
<sequence>MAIIDNAVYVDGRRVATPASLDVTFDLLREHSGMAWIGMYRPSEEEIRAVAREFDLHELAVEDAMSGHQRSKLEQYGDTLFAVLRPARYIDADERVEFGELHVFAGPNFVVTIRHAERPSLTPVRERLEEDPEMLSLGPDAVLYATLDEVVDEYEPVVAGLENDIDEIETELFAAADDDALSRRIYQLSREVIQFQRATAPLTGMLEGLLRHIRDVKGEVELQRHLRDVHDHAIRLSERVNSFRSILDNALTVHSTLVTQRMTEQSITQNDQVKKISSWAAIFFAPQLVAGIYGMNFDEMPELHWAFGYPFAVLLMVVFAALLWGIFRLKKWL</sequence>
<proteinExistence type="inferred from homology"/>
<keyword evidence="6 12" id="KW-0460">Magnesium</keyword>
<evidence type="ECO:0000256" key="11">
    <source>
        <dbReference type="ARBA" id="ARBA00045497"/>
    </source>
</evidence>
<comment type="caution">
    <text evidence="13">The sequence shown here is derived from an EMBL/GenBank/DDBJ whole genome shotgun (WGS) entry which is preliminary data.</text>
</comment>
<dbReference type="InterPro" id="IPR002523">
    <property type="entry name" value="MgTranspt_CorA/ZnTranspt_ZntB"/>
</dbReference>
<keyword evidence="3 12" id="KW-0813">Transport</keyword>
<dbReference type="PANTHER" id="PTHR46494">
    <property type="entry name" value="CORA FAMILY METAL ION TRANSPORTER (EUROFUNG)"/>
    <property type="match status" value="1"/>
</dbReference>
<organism evidence="13 14">
    <name type="scientific">Falsarthrobacter nasiphocae</name>
    <dbReference type="NCBI Taxonomy" id="189863"/>
    <lineage>
        <taxon>Bacteria</taxon>
        <taxon>Bacillati</taxon>
        <taxon>Actinomycetota</taxon>
        <taxon>Actinomycetes</taxon>
        <taxon>Micrococcales</taxon>
        <taxon>Micrococcaceae</taxon>
        <taxon>Falsarthrobacter</taxon>
    </lineage>
</organism>
<feature type="transmembrane region" description="Helical" evidence="12">
    <location>
        <begin position="276"/>
        <end position="295"/>
    </location>
</feature>
<evidence type="ECO:0000256" key="2">
    <source>
        <dbReference type="ARBA" id="ARBA00009765"/>
    </source>
</evidence>
<dbReference type="Gene3D" id="3.30.460.20">
    <property type="entry name" value="CorA soluble domain-like"/>
    <property type="match status" value="1"/>
</dbReference>
<keyword evidence="5 12" id="KW-0812">Transmembrane</keyword>
<evidence type="ECO:0000313" key="14">
    <source>
        <dbReference type="Proteomes" id="UP001247307"/>
    </source>
</evidence>
<comment type="function">
    <text evidence="11">Mediates influx of magnesium ions. Alternates between open and closed states. Activated by low cytoplasmic Mg(2+) levels. Inactive when cytoplasmic Mg(2+) levels are high.</text>
</comment>
<keyword evidence="8 12" id="KW-0406">Ion transport</keyword>
<feature type="transmembrane region" description="Helical" evidence="12">
    <location>
        <begin position="307"/>
        <end position="327"/>
    </location>
</feature>
<dbReference type="GO" id="GO:0050897">
    <property type="term" value="F:cobalt ion binding"/>
    <property type="evidence" value="ECO:0007669"/>
    <property type="project" value="TreeGrafter"/>
</dbReference>
<keyword evidence="9 12" id="KW-0472">Membrane</keyword>
<keyword evidence="7 12" id="KW-1133">Transmembrane helix</keyword>
<dbReference type="InterPro" id="IPR004488">
    <property type="entry name" value="Mg/Co-transport_prot_CorA"/>
</dbReference>
<evidence type="ECO:0000256" key="3">
    <source>
        <dbReference type="ARBA" id="ARBA00022448"/>
    </source>
</evidence>
<keyword evidence="4 12" id="KW-1003">Cell membrane</keyword>
<dbReference type="GO" id="GO:0000287">
    <property type="term" value="F:magnesium ion binding"/>
    <property type="evidence" value="ECO:0007669"/>
    <property type="project" value="TreeGrafter"/>
</dbReference>
<evidence type="ECO:0000256" key="6">
    <source>
        <dbReference type="ARBA" id="ARBA00022842"/>
    </source>
</evidence>
<evidence type="ECO:0000256" key="8">
    <source>
        <dbReference type="ARBA" id="ARBA00023065"/>
    </source>
</evidence>
<dbReference type="SUPFAM" id="SSF144083">
    <property type="entry name" value="Magnesium transport protein CorA, transmembrane region"/>
    <property type="match status" value="1"/>
</dbReference>
<protein>
    <recommendedName>
        <fullName evidence="12">Magnesium transport protein CorA</fullName>
    </recommendedName>
</protein>
<dbReference type="InterPro" id="IPR045863">
    <property type="entry name" value="CorA_TM1_TM2"/>
</dbReference>
<dbReference type="RefSeq" id="WP_309850802.1">
    <property type="nucleotide sequence ID" value="NZ_BAAAIU010000005.1"/>
</dbReference>
<dbReference type="CDD" id="cd12830">
    <property type="entry name" value="MtCorA-like"/>
    <property type="match status" value="1"/>
</dbReference>
<evidence type="ECO:0000256" key="10">
    <source>
        <dbReference type="ARBA" id="ARBA00034269"/>
    </source>
</evidence>
<keyword evidence="14" id="KW-1185">Reference proteome</keyword>
<dbReference type="Gene3D" id="1.20.58.340">
    <property type="entry name" value="Magnesium transport protein CorA, transmembrane region"/>
    <property type="match status" value="2"/>
</dbReference>
<evidence type="ECO:0000256" key="9">
    <source>
        <dbReference type="ARBA" id="ARBA00023136"/>
    </source>
</evidence>
<evidence type="ECO:0000256" key="4">
    <source>
        <dbReference type="ARBA" id="ARBA00022475"/>
    </source>
</evidence>
<comment type="similarity">
    <text evidence="2 12">Belongs to the CorA metal ion transporter (MIT) (TC 1.A.35) family.</text>
</comment>